<sequence length="174" mass="19794">MSQRTLVLLAHPTTAQSRNNTALADAVRELPNVTVHDLYAEYPDHRIDVAREQQLAEQHDRIVFQFPFYWYSTPALLKQWQDEVLLWGWAYGTEGNALRGKTLQVVTTTGGGADSYRPGGYNRFPMEHLLSPLDQMAHLTGMVLADPLILHSVRETSDEDLALFAKRYRELLEG</sequence>
<accession>A0A561EQB2</accession>
<dbReference type="Gene3D" id="3.40.50.360">
    <property type="match status" value="1"/>
</dbReference>
<proteinExistence type="predicted"/>
<evidence type="ECO:0000256" key="1">
    <source>
        <dbReference type="ARBA" id="ARBA00023002"/>
    </source>
</evidence>
<dbReference type="InterPro" id="IPR003680">
    <property type="entry name" value="Flavodoxin_fold"/>
</dbReference>
<comment type="caution">
    <text evidence="3">The sequence shown here is derived from an EMBL/GenBank/DDBJ whole genome shotgun (WGS) entry which is preliminary data.</text>
</comment>
<dbReference type="InterPro" id="IPR029039">
    <property type="entry name" value="Flavoprotein-like_sf"/>
</dbReference>
<dbReference type="GO" id="GO:0009055">
    <property type="term" value="F:electron transfer activity"/>
    <property type="evidence" value="ECO:0007669"/>
    <property type="project" value="TreeGrafter"/>
</dbReference>
<reference evidence="3 4" key="1">
    <citation type="submission" date="2019-06" db="EMBL/GenBank/DDBJ databases">
        <title>Sequencing the genomes of 1000 actinobacteria strains.</title>
        <authorList>
            <person name="Klenk H.-P."/>
        </authorList>
    </citation>
    <scope>NUCLEOTIDE SEQUENCE [LARGE SCALE GENOMIC DNA]</scope>
    <source>
        <strain evidence="3 4">DSM 41649</strain>
    </source>
</reference>
<dbReference type="OrthoDB" id="9798454at2"/>
<dbReference type="PANTHER" id="PTHR47307">
    <property type="entry name" value="GLUTATHIONE-REGULATED POTASSIUM-EFFLUX SYSTEM ANCILLARY PROTEIN KEFG"/>
    <property type="match status" value="1"/>
</dbReference>
<dbReference type="GO" id="GO:0010181">
    <property type="term" value="F:FMN binding"/>
    <property type="evidence" value="ECO:0007669"/>
    <property type="project" value="TreeGrafter"/>
</dbReference>
<feature type="domain" description="Flavodoxin-like fold" evidence="2">
    <location>
        <begin position="4"/>
        <end position="171"/>
    </location>
</feature>
<gene>
    <name evidence="3" type="ORF">FB465_2807</name>
</gene>
<evidence type="ECO:0000313" key="3">
    <source>
        <dbReference type="EMBL" id="TWE17769.1"/>
    </source>
</evidence>
<name>A0A561EQB2_9ACTN</name>
<dbReference type="RefSeq" id="WP_145790695.1">
    <property type="nucleotide sequence ID" value="NZ_BAAABR010000048.1"/>
</dbReference>
<evidence type="ECO:0000313" key="4">
    <source>
        <dbReference type="Proteomes" id="UP000318416"/>
    </source>
</evidence>
<evidence type="ECO:0000259" key="2">
    <source>
        <dbReference type="Pfam" id="PF02525"/>
    </source>
</evidence>
<protein>
    <submittedName>
        <fullName evidence="3">Glutathione-regulated potassium-efflux system ancillary protein KefG</fullName>
    </submittedName>
</protein>
<dbReference type="PANTHER" id="PTHR47307:SF1">
    <property type="entry name" value="GLUTATHIONE-REGULATED POTASSIUM-EFFLUX SYSTEM ANCILLARY PROTEIN KEFG"/>
    <property type="match status" value="1"/>
</dbReference>
<dbReference type="AlphaFoldDB" id="A0A561EQB2"/>
<organism evidence="3 4">
    <name type="scientific">Kitasatospora atroaurantiaca</name>
    <dbReference type="NCBI Taxonomy" id="285545"/>
    <lineage>
        <taxon>Bacteria</taxon>
        <taxon>Bacillati</taxon>
        <taxon>Actinomycetota</taxon>
        <taxon>Actinomycetes</taxon>
        <taxon>Kitasatosporales</taxon>
        <taxon>Streptomycetaceae</taxon>
        <taxon>Kitasatospora</taxon>
    </lineage>
</organism>
<dbReference type="GO" id="GO:0003955">
    <property type="term" value="F:NAD(P)H dehydrogenase (quinone) activity"/>
    <property type="evidence" value="ECO:0007669"/>
    <property type="project" value="TreeGrafter"/>
</dbReference>
<keyword evidence="1" id="KW-0560">Oxidoreductase</keyword>
<keyword evidence="4" id="KW-1185">Reference proteome</keyword>
<dbReference type="InterPro" id="IPR046980">
    <property type="entry name" value="KefG/KefF"/>
</dbReference>
<dbReference type="SUPFAM" id="SSF52218">
    <property type="entry name" value="Flavoproteins"/>
    <property type="match status" value="1"/>
</dbReference>
<dbReference type="EMBL" id="VIVR01000001">
    <property type="protein sequence ID" value="TWE17769.1"/>
    <property type="molecule type" value="Genomic_DNA"/>
</dbReference>
<dbReference type="Pfam" id="PF02525">
    <property type="entry name" value="Flavodoxin_2"/>
    <property type="match status" value="1"/>
</dbReference>
<dbReference type="Proteomes" id="UP000318416">
    <property type="component" value="Unassembled WGS sequence"/>
</dbReference>